<evidence type="ECO:0000259" key="2">
    <source>
        <dbReference type="Pfam" id="PF02350"/>
    </source>
</evidence>
<dbReference type="PANTHER" id="PTHR43174">
    <property type="entry name" value="UDP-N-ACETYLGLUCOSAMINE 2-EPIMERASE"/>
    <property type="match status" value="1"/>
</dbReference>
<evidence type="ECO:0000313" key="4">
    <source>
        <dbReference type="EMBL" id="QCQ44828.1"/>
    </source>
</evidence>
<reference evidence="3" key="1">
    <citation type="book" date="2014" name="THE 24TH EUROPEAN CONGRESS OF CLINICAL MICROBIOLOGY AND INFECTIOUS DISEASES" publisher="ECCMID 2014" city="Barcelona, Spain">
        <title>Identification of resistance genes in three multidrug-resistant Bacteroides fragilis isolates by whole genome sequencing.</title>
        <editorList>
            <person name="Unknown"/>
            <person name="A."/>
        </editorList>
        <authorList>
            <person name="Sydenham T.V."/>
            <person name="Hasman H."/>
            <person name="Wang M."/>
            <person name="Soki J."/>
            <person name="Nagy E."/>
            <person name="Justesen U.S."/>
        </authorList>
    </citation>
    <scope>NUCLEOTIDE SEQUENCE</scope>
    <source>
        <strain evidence="3">DCMOUH0018B</strain>
        <strain evidence="4">DCMSKEJBY0001B</strain>
    </source>
</reference>
<comment type="similarity">
    <text evidence="1">Belongs to the UDP-N-acetylglucosamine 2-epimerase family.</text>
</comment>
<dbReference type="PANTHER" id="PTHR43174:SF1">
    <property type="entry name" value="UDP-N-ACETYLGLUCOSAMINE 2-EPIMERASE"/>
    <property type="match status" value="1"/>
</dbReference>
<dbReference type="InterPro" id="IPR003331">
    <property type="entry name" value="UDP_GlcNAc_Epimerase_2_dom"/>
</dbReference>
<organism evidence="3">
    <name type="scientific">Bacteroides fragilis</name>
    <dbReference type="NCBI Taxonomy" id="817"/>
    <lineage>
        <taxon>Bacteria</taxon>
        <taxon>Pseudomonadati</taxon>
        <taxon>Bacteroidota</taxon>
        <taxon>Bacteroidia</taxon>
        <taxon>Bacteroidales</taxon>
        <taxon>Bacteroidaceae</taxon>
        <taxon>Bacteroides</taxon>
    </lineage>
</organism>
<dbReference type="SUPFAM" id="SSF53756">
    <property type="entry name" value="UDP-Glycosyltransferase/glycogen phosphorylase"/>
    <property type="match status" value="1"/>
</dbReference>
<reference evidence="3" key="2">
    <citation type="submission" date="2014-07" db="EMBL/GenBank/DDBJ databases">
        <title>Genetics and epidemiology of antimicrobial resistance in B. fragilis group.</title>
        <authorList>
            <person name="Sydenham T.V."/>
            <person name="Hasman H."/>
            <person name="Kemp M."/>
            <person name="Justesen U.S."/>
        </authorList>
    </citation>
    <scope>NUCLEOTIDE SEQUENCE [LARGE SCALE GENOMIC DNA]</scope>
    <source>
        <strain evidence="3">DCMOUH0018B</strain>
    </source>
</reference>
<dbReference type="Pfam" id="PF02350">
    <property type="entry name" value="Epimerase_2"/>
    <property type="match status" value="1"/>
</dbReference>
<dbReference type="AlphaFoldDB" id="A0A0I9TGQ7"/>
<dbReference type="EMBL" id="CP036546">
    <property type="protein sequence ID" value="QCQ44828.1"/>
    <property type="molecule type" value="Genomic_DNA"/>
</dbReference>
<dbReference type="GO" id="GO:0008761">
    <property type="term" value="F:UDP-N-acetylglucosamine 2-epimerase activity"/>
    <property type="evidence" value="ECO:0007669"/>
    <property type="project" value="UniProtKB-EC"/>
</dbReference>
<evidence type="ECO:0000256" key="1">
    <source>
        <dbReference type="RuleBase" id="RU003513"/>
    </source>
</evidence>
<reference evidence="4 5" key="3">
    <citation type="submission" date="2019-03" db="EMBL/GenBank/DDBJ databases">
        <title>Complete genome assembly of MDR B. fragilis.</title>
        <authorList>
            <person name="Sydenham T.V."/>
            <person name="Hasman H."/>
            <person name="Justesen U.S."/>
        </authorList>
    </citation>
    <scope>NUCLEOTIDE SEQUENCE [LARGE SCALE GENOMIC DNA]</scope>
    <source>
        <strain evidence="4 5">DCMSKEJBY0001B</strain>
    </source>
</reference>
<dbReference type="Gene3D" id="3.40.50.2000">
    <property type="entry name" value="Glycogen Phosphorylase B"/>
    <property type="match status" value="2"/>
</dbReference>
<dbReference type="NCBIfam" id="TIGR00236">
    <property type="entry name" value="wecB"/>
    <property type="match status" value="1"/>
</dbReference>
<sequence length="379" mass="42803">MSKLKLMTIIGTRPEIIRLSEVIKKCDTYFDQVLVHTGQNYDYTLNQVFFEDLGLREPDYYLNVVGQDLGETMGNVLAKSYQLMVEVKPDAVMVLGDTNSCLSVISAKRLHIPTFHMEAGNRCFDENLPEETNRRIVDHISDLNMCYSEHARRYLNSEGTAKERTYVTGSPMAEVLSANLESIKASMVLDQLGLEKGKYILLSAHREENIDTEANFFHLMNAVNAMAEKYDMPILYSCHPRSKKCIETRGFKFDSRVIQNQPIGFHDYNHLQLNAFCVVSDSGTLPEESAYFSSKGMPFPAVCIRTSTERPEALDKGVFILAGITTDQVLQAVDTAVLMQQNGDFGLDVPNYVDENVSTKVVKIIQSYTGVINKMVWRK</sequence>
<name>A0A0I9TGQ7_BACFG</name>
<dbReference type="RefSeq" id="WP_032537195.1">
    <property type="nucleotide sequence ID" value="NZ_CAEUHN010000018.1"/>
</dbReference>
<dbReference type="OrthoDB" id="9803238at2"/>
<dbReference type="EMBL" id="JMZZ02000105">
    <property type="protein sequence ID" value="KFX75115.1"/>
    <property type="molecule type" value="Genomic_DNA"/>
</dbReference>
<dbReference type="Proteomes" id="UP000036847">
    <property type="component" value="Chromosome"/>
</dbReference>
<keyword evidence="1 4" id="KW-0413">Isomerase</keyword>
<dbReference type="EC" id="5.1.3.14" evidence="4"/>
<evidence type="ECO:0000313" key="3">
    <source>
        <dbReference type="EMBL" id="KFX75115.1"/>
    </source>
</evidence>
<evidence type="ECO:0000313" key="5">
    <source>
        <dbReference type="Proteomes" id="UP000036847"/>
    </source>
</evidence>
<accession>A0A0I9TGQ7</accession>
<gene>
    <name evidence="4" type="ORF">EC80_008210</name>
    <name evidence="3" type="ORF">EE52_0208615</name>
</gene>
<dbReference type="CDD" id="cd03786">
    <property type="entry name" value="GTB_UDP-GlcNAc_2-Epimerase"/>
    <property type="match status" value="1"/>
</dbReference>
<proteinExistence type="inferred from homology"/>
<protein>
    <submittedName>
        <fullName evidence="3 4">UDP-N-acetylglucosamine 2-epimerase</fullName>
        <ecNumber evidence="4">5.1.3.14</ecNumber>
    </submittedName>
</protein>
<dbReference type="InterPro" id="IPR029767">
    <property type="entry name" value="WecB-like"/>
</dbReference>
<feature type="domain" description="UDP-N-acetylglucosamine 2-epimerase" evidence="2">
    <location>
        <begin position="27"/>
        <end position="365"/>
    </location>
</feature>
<dbReference type="PATRIC" id="fig|817.51.peg.4885"/>